<evidence type="ECO:0000313" key="1">
    <source>
        <dbReference type="EMBL" id="TQV78054.1"/>
    </source>
</evidence>
<gene>
    <name evidence="1" type="ORF">FKG94_13305</name>
</gene>
<comment type="caution">
    <text evidence="1">The sequence shown here is derived from an EMBL/GenBank/DDBJ whole genome shotgun (WGS) entry which is preliminary data.</text>
</comment>
<dbReference type="Proteomes" id="UP000319732">
    <property type="component" value="Unassembled WGS sequence"/>
</dbReference>
<dbReference type="AlphaFoldDB" id="A0A545TLF2"/>
<reference evidence="1 2" key="1">
    <citation type="submission" date="2019-06" db="EMBL/GenBank/DDBJ databases">
        <title>Whole genome sequence for Cellvibrionaceae sp. R142.</title>
        <authorList>
            <person name="Wang G."/>
        </authorList>
    </citation>
    <scope>NUCLEOTIDE SEQUENCE [LARGE SCALE GENOMIC DNA]</scope>
    <source>
        <strain evidence="1 2">R142</strain>
    </source>
</reference>
<keyword evidence="2" id="KW-1185">Reference proteome</keyword>
<dbReference type="EMBL" id="VHSG01000013">
    <property type="protein sequence ID" value="TQV78054.1"/>
    <property type="molecule type" value="Genomic_DNA"/>
</dbReference>
<accession>A0A545TLF2</accession>
<proteinExistence type="predicted"/>
<evidence type="ECO:0000313" key="2">
    <source>
        <dbReference type="Proteomes" id="UP000319732"/>
    </source>
</evidence>
<sequence>MNLPAKNLRLILENSVQRSATALCWQGKIKNNGCILAFNLFWIPIDGIPVLDVRALKRSVATGLTLMLVYH</sequence>
<name>A0A545TLF2_9GAMM</name>
<protein>
    <submittedName>
        <fullName evidence="1">Uncharacterized protein</fullName>
    </submittedName>
</protein>
<organism evidence="1 2">
    <name type="scientific">Exilibacterium tricleocarpae</name>
    <dbReference type="NCBI Taxonomy" id="2591008"/>
    <lineage>
        <taxon>Bacteria</taxon>
        <taxon>Pseudomonadati</taxon>
        <taxon>Pseudomonadota</taxon>
        <taxon>Gammaproteobacteria</taxon>
        <taxon>Cellvibrionales</taxon>
        <taxon>Cellvibrionaceae</taxon>
        <taxon>Exilibacterium</taxon>
    </lineage>
</organism>
<dbReference type="RefSeq" id="WP_142904833.1">
    <property type="nucleotide sequence ID" value="NZ_ML660094.1"/>
</dbReference>